<keyword evidence="2" id="KW-1185">Reference proteome</keyword>
<dbReference type="RefSeq" id="XP_012207049.1">
    <property type="nucleotide sequence ID" value="XM_012351659.1"/>
</dbReference>
<reference evidence="1 2" key="1">
    <citation type="journal article" date="2013" name="PLoS Genet.">
        <title>Distinctive expansion of potential virulence genes in the genome of the oomycete fish pathogen Saprolegnia parasitica.</title>
        <authorList>
            <person name="Jiang R.H."/>
            <person name="de Bruijn I."/>
            <person name="Haas B.J."/>
            <person name="Belmonte R."/>
            <person name="Lobach L."/>
            <person name="Christie J."/>
            <person name="van den Ackerveken G."/>
            <person name="Bottin A."/>
            <person name="Bulone V."/>
            <person name="Diaz-Moreno S.M."/>
            <person name="Dumas B."/>
            <person name="Fan L."/>
            <person name="Gaulin E."/>
            <person name="Govers F."/>
            <person name="Grenville-Briggs L.J."/>
            <person name="Horner N.R."/>
            <person name="Levin J.Z."/>
            <person name="Mammella M."/>
            <person name="Meijer H.J."/>
            <person name="Morris P."/>
            <person name="Nusbaum C."/>
            <person name="Oome S."/>
            <person name="Phillips A.J."/>
            <person name="van Rooyen D."/>
            <person name="Rzeszutek E."/>
            <person name="Saraiva M."/>
            <person name="Secombes C.J."/>
            <person name="Seidl M.F."/>
            <person name="Snel B."/>
            <person name="Stassen J.H."/>
            <person name="Sykes S."/>
            <person name="Tripathy S."/>
            <person name="van den Berg H."/>
            <person name="Vega-Arreguin J.C."/>
            <person name="Wawra S."/>
            <person name="Young S.K."/>
            <person name="Zeng Q."/>
            <person name="Dieguez-Uribeondo J."/>
            <person name="Russ C."/>
            <person name="Tyler B.M."/>
            <person name="van West P."/>
        </authorList>
    </citation>
    <scope>NUCLEOTIDE SEQUENCE [LARGE SCALE GENOMIC DNA]</scope>
    <source>
        <strain evidence="1 2">CBS 223.65</strain>
    </source>
</reference>
<organism evidence="1 2">
    <name type="scientific">Saprolegnia parasitica (strain CBS 223.65)</name>
    <dbReference type="NCBI Taxonomy" id="695850"/>
    <lineage>
        <taxon>Eukaryota</taxon>
        <taxon>Sar</taxon>
        <taxon>Stramenopiles</taxon>
        <taxon>Oomycota</taxon>
        <taxon>Saprolegniomycetes</taxon>
        <taxon>Saprolegniales</taxon>
        <taxon>Saprolegniaceae</taxon>
        <taxon>Saprolegnia</taxon>
    </lineage>
</organism>
<dbReference type="KEGG" id="spar:SPRG_12292"/>
<dbReference type="EMBL" id="KK583272">
    <property type="protein sequence ID" value="KDO22208.1"/>
    <property type="molecule type" value="Genomic_DNA"/>
</dbReference>
<protein>
    <submittedName>
        <fullName evidence="1">Uncharacterized protein</fullName>
    </submittedName>
</protein>
<dbReference type="AlphaFoldDB" id="A0A067BVD9"/>
<dbReference type="GeneID" id="24134266"/>
<evidence type="ECO:0000313" key="2">
    <source>
        <dbReference type="Proteomes" id="UP000030745"/>
    </source>
</evidence>
<dbReference type="VEuPathDB" id="FungiDB:SPRG_12292"/>
<evidence type="ECO:0000313" key="1">
    <source>
        <dbReference type="EMBL" id="KDO22208.1"/>
    </source>
</evidence>
<sequence length="96" mass="10762">MTPAVVKLEVLAAVDQRRSQREKFIEILACAYDLHATARLESVRFGFTDVIQKAIDLYNASLECAIHDFVETALDPAIYDFFTAGTMMPSFTQRSA</sequence>
<name>A0A067BVD9_SAPPC</name>
<dbReference type="Proteomes" id="UP000030745">
    <property type="component" value="Unassembled WGS sequence"/>
</dbReference>
<accession>A0A067BVD9</accession>
<proteinExistence type="predicted"/>
<gene>
    <name evidence="1" type="ORF">SPRG_12292</name>
</gene>